<dbReference type="NCBIfam" id="TIGR00071">
    <property type="entry name" value="hisT_truA"/>
    <property type="match status" value="1"/>
</dbReference>
<dbReference type="PANTHER" id="PTHR11142">
    <property type="entry name" value="PSEUDOURIDYLATE SYNTHASE"/>
    <property type="match status" value="1"/>
</dbReference>
<dbReference type="GO" id="GO:0003723">
    <property type="term" value="F:RNA binding"/>
    <property type="evidence" value="ECO:0007669"/>
    <property type="project" value="InterPro"/>
</dbReference>
<dbReference type="OrthoDB" id="25767at2759"/>
<accession>A0A1X2G7H6</accession>
<dbReference type="HAMAP" id="MF_00171">
    <property type="entry name" value="TruA"/>
    <property type="match status" value="1"/>
</dbReference>
<dbReference type="AlphaFoldDB" id="A0A1X2G7H6"/>
<evidence type="ECO:0000256" key="1">
    <source>
        <dbReference type="ARBA" id="ARBA00009375"/>
    </source>
</evidence>
<dbReference type="InterPro" id="IPR020095">
    <property type="entry name" value="PsdUridine_synth_TruA_C"/>
</dbReference>
<dbReference type="InterPro" id="IPR020094">
    <property type="entry name" value="TruA/RsuA/RluB/E/F_N"/>
</dbReference>
<evidence type="ECO:0000313" key="6">
    <source>
        <dbReference type="EMBL" id="ORX47048.1"/>
    </source>
</evidence>
<sequence length="396" mass="45972">MLRSLFQRIWKSNEKYDTWTRQQLIDRLTLLETRSTTTSKHLPRRWIDPSQYPQQRVAFKVAYIGWRYFGFAALKETQQTVEGQLFQALQKSQLIQDPDSCRFTRCGRTDRGVSGLGQVIALDVRQSKDPLKPIPYLETVNGLLPPDIRLWAWSPVATDFHARFDCRSRTYKYFFQRQGLDIEAMQLAANAMLGSHDFRHFCKLDPAKQTSYQRRLLSLTLQPITSGGSQTDAYEAVIQGSAFLWHQVRCIMSILFLVGQRLESPDIVRQLLNTDRLAGRPDYPLASELPLLLYDCQFDDLPWQHSPKPERLEQHWQDLWQDQWTRAQLYDTFASTITQPSTHTARPSSTVVLGAGKSLRTSRYRPLMERSLADSEQVKRAKYEAKKRLKQQGVTL</sequence>
<dbReference type="InterPro" id="IPR020097">
    <property type="entry name" value="PsdUridine_synth_TruA_a/b_dom"/>
</dbReference>
<dbReference type="SUPFAM" id="SSF55120">
    <property type="entry name" value="Pseudouridine synthase"/>
    <property type="match status" value="1"/>
</dbReference>
<dbReference type="InterPro" id="IPR020103">
    <property type="entry name" value="PsdUridine_synth_cat_dom_sf"/>
</dbReference>
<keyword evidence="7" id="KW-1185">Reference proteome</keyword>
<evidence type="ECO:0000259" key="5">
    <source>
        <dbReference type="Pfam" id="PF01416"/>
    </source>
</evidence>
<evidence type="ECO:0000313" key="7">
    <source>
        <dbReference type="Proteomes" id="UP000242146"/>
    </source>
</evidence>
<evidence type="ECO:0000256" key="3">
    <source>
        <dbReference type="ARBA" id="ARBA00023235"/>
    </source>
</evidence>
<dbReference type="Gene3D" id="3.30.70.580">
    <property type="entry name" value="Pseudouridine synthase I, catalytic domain, N-terminal subdomain"/>
    <property type="match status" value="1"/>
</dbReference>
<dbReference type="Pfam" id="PF01416">
    <property type="entry name" value="PseudoU_synth_1"/>
    <property type="match status" value="1"/>
</dbReference>
<dbReference type="InterPro" id="IPR001406">
    <property type="entry name" value="PsdUridine_synth_TruA"/>
</dbReference>
<gene>
    <name evidence="6" type="ORF">DM01DRAFT_1339348</name>
</gene>
<dbReference type="GO" id="GO:0005737">
    <property type="term" value="C:cytoplasm"/>
    <property type="evidence" value="ECO:0007669"/>
    <property type="project" value="TreeGrafter"/>
</dbReference>
<protein>
    <recommendedName>
        <fullName evidence="4">tRNA pseudouridine synthase</fullName>
        <ecNumber evidence="4">5.4.99.12</ecNumber>
    </recommendedName>
</protein>
<name>A0A1X2G7H6_9FUNG</name>
<dbReference type="Proteomes" id="UP000242146">
    <property type="component" value="Unassembled WGS sequence"/>
</dbReference>
<dbReference type="GO" id="GO:0005634">
    <property type="term" value="C:nucleus"/>
    <property type="evidence" value="ECO:0007669"/>
    <property type="project" value="TreeGrafter"/>
</dbReference>
<comment type="catalytic activity">
    <reaction evidence="4">
        <text>uridine(38/39/40) in tRNA = pseudouridine(38/39/40) in tRNA</text>
        <dbReference type="Rhea" id="RHEA:22376"/>
        <dbReference type="Rhea" id="RHEA-COMP:10085"/>
        <dbReference type="Rhea" id="RHEA-COMP:10087"/>
        <dbReference type="ChEBI" id="CHEBI:65314"/>
        <dbReference type="ChEBI" id="CHEBI:65315"/>
        <dbReference type="EC" id="5.4.99.12"/>
    </reaction>
</comment>
<dbReference type="GO" id="GO:1990481">
    <property type="term" value="P:mRNA pseudouridine synthesis"/>
    <property type="evidence" value="ECO:0007669"/>
    <property type="project" value="TreeGrafter"/>
</dbReference>
<feature type="domain" description="Pseudouridine synthase I TruA alpha/beta" evidence="5">
    <location>
        <begin position="188"/>
        <end position="299"/>
    </location>
</feature>
<dbReference type="GO" id="GO:0160147">
    <property type="term" value="F:tRNA pseudouridine(38-40) synthase activity"/>
    <property type="evidence" value="ECO:0007669"/>
    <property type="project" value="UniProtKB-EC"/>
</dbReference>
<organism evidence="6 7">
    <name type="scientific">Hesseltinella vesiculosa</name>
    <dbReference type="NCBI Taxonomy" id="101127"/>
    <lineage>
        <taxon>Eukaryota</taxon>
        <taxon>Fungi</taxon>
        <taxon>Fungi incertae sedis</taxon>
        <taxon>Mucoromycota</taxon>
        <taxon>Mucoromycotina</taxon>
        <taxon>Mucoromycetes</taxon>
        <taxon>Mucorales</taxon>
        <taxon>Cunninghamellaceae</taxon>
        <taxon>Hesseltinella</taxon>
    </lineage>
</organism>
<dbReference type="GO" id="GO:0031119">
    <property type="term" value="P:tRNA pseudouridine synthesis"/>
    <property type="evidence" value="ECO:0007669"/>
    <property type="project" value="TreeGrafter"/>
</dbReference>
<dbReference type="EC" id="5.4.99.12" evidence="4"/>
<dbReference type="STRING" id="101127.A0A1X2G7H6"/>
<dbReference type="EMBL" id="MCGT01000035">
    <property type="protein sequence ID" value="ORX47048.1"/>
    <property type="molecule type" value="Genomic_DNA"/>
</dbReference>
<keyword evidence="3 4" id="KW-0413">Isomerase</keyword>
<evidence type="ECO:0000256" key="4">
    <source>
        <dbReference type="RuleBase" id="RU003792"/>
    </source>
</evidence>
<dbReference type="Gene3D" id="3.30.70.660">
    <property type="entry name" value="Pseudouridine synthase I, catalytic domain, C-terminal subdomain"/>
    <property type="match status" value="1"/>
</dbReference>
<comment type="caution">
    <text evidence="6">The sequence shown here is derived from an EMBL/GenBank/DDBJ whole genome shotgun (WGS) entry which is preliminary data.</text>
</comment>
<keyword evidence="2 4" id="KW-0819">tRNA processing</keyword>
<dbReference type="PANTHER" id="PTHR11142:SF5">
    <property type="entry name" value="TRNA PSEUDOURIDINE(38_39) SYNTHASE"/>
    <property type="match status" value="1"/>
</dbReference>
<comment type="similarity">
    <text evidence="1 4">Belongs to the tRNA pseudouridine synthase TruA family.</text>
</comment>
<evidence type="ECO:0000256" key="2">
    <source>
        <dbReference type="ARBA" id="ARBA00022694"/>
    </source>
</evidence>
<proteinExistence type="inferred from homology"/>
<reference evidence="6 7" key="1">
    <citation type="submission" date="2016-07" db="EMBL/GenBank/DDBJ databases">
        <title>Pervasive Adenine N6-methylation of Active Genes in Fungi.</title>
        <authorList>
            <consortium name="DOE Joint Genome Institute"/>
            <person name="Mondo S.J."/>
            <person name="Dannebaum R.O."/>
            <person name="Kuo R.C."/>
            <person name="Labutti K."/>
            <person name="Haridas S."/>
            <person name="Kuo A."/>
            <person name="Salamov A."/>
            <person name="Ahrendt S.R."/>
            <person name="Lipzen A."/>
            <person name="Sullivan W."/>
            <person name="Andreopoulos W.B."/>
            <person name="Clum A."/>
            <person name="Lindquist E."/>
            <person name="Daum C."/>
            <person name="Ramamoorthy G.K."/>
            <person name="Gryganskyi A."/>
            <person name="Culley D."/>
            <person name="Magnuson J.K."/>
            <person name="James T.Y."/>
            <person name="O'Malley M.A."/>
            <person name="Stajich J.E."/>
            <person name="Spatafora J.W."/>
            <person name="Visel A."/>
            <person name="Grigoriev I.V."/>
        </authorList>
    </citation>
    <scope>NUCLEOTIDE SEQUENCE [LARGE SCALE GENOMIC DNA]</scope>
    <source>
        <strain evidence="6 7">NRRL 3301</strain>
    </source>
</reference>